<evidence type="ECO:0000313" key="5">
    <source>
        <dbReference type="Proteomes" id="UP001060368"/>
    </source>
</evidence>
<accession>A0A9E7TMP2</accession>
<keyword evidence="5" id="KW-1185">Reference proteome</keyword>
<keyword evidence="2 3" id="KW-0501">Molybdenum cofactor biosynthesis</keyword>
<dbReference type="GO" id="GO:0097163">
    <property type="term" value="F:sulfur carrier activity"/>
    <property type="evidence" value="ECO:0007669"/>
    <property type="project" value="UniProtKB-UniRule"/>
</dbReference>
<dbReference type="Pfam" id="PF02634">
    <property type="entry name" value="FdhD-NarQ"/>
    <property type="match status" value="1"/>
</dbReference>
<dbReference type="RefSeq" id="WP_257743633.1">
    <property type="nucleotide sequence ID" value="NZ_CP096115.1"/>
</dbReference>
<feature type="active site" description="Cysteine persulfide intermediate" evidence="3">
    <location>
        <position position="90"/>
    </location>
</feature>
<keyword evidence="1 3" id="KW-0963">Cytoplasm</keyword>
<reference evidence="4" key="1">
    <citation type="submission" date="2022-04" db="EMBL/GenBank/DDBJ databases">
        <title>Complete genome of Methanoplanus endosymbiosus DSM 3599.</title>
        <authorList>
            <person name="Chen S.-C."/>
            <person name="You Y.-T."/>
            <person name="Zhou Y.-Z."/>
            <person name="Lai M.-C."/>
        </authorList>
    </citation>
    <scope>NUCLEOTIDE SEQUENCE</scope>
    <source>
        <strain evidence="4">DSM 3599</strain>
    </source>
</reference>
<dbReference type="Gene3D" id="3.40.140.10">
    <property type="entry name" value="Cytidine Deaminase, domain 2"/>
    <property type="match status" value="1"/>
</dbReference>
<comment type="similarity">
    <text evidence="3">Belongs to the FdhD family.</text>
</comment>
<dbReference type="EMBL" id="CP096115">
    <property type="protein sequence ID" value="UUX93496.1"/>
    <property type="molecule type" value="Genomic_DNA"/>
</dbReference>
<dbReference type="Gene3D" id="3.10.20.10">
    <property type="match status" value="1"/>
</dbReference>
<dbReference type="AlphaFoldDB" id="A0A9E7TMP2"/>
<evidence type="ECO:0000256" key="3">
    <source>
        <dbReference type="HAMAP-Rule" id="MF_00187"/>
    </source>
</evidence>
<dbReference type="GO" id="GO:0005737">
    <property type="term" value="C:cytoplasm"/>
    <property type="evidence" value="ECO:0007669"/>
    <property type="project" value="UniProtKB-SubCell"/>
</dbReference>
<feature type="binding site" evidence="3">
    <location>
        <begin position="222"/>
        <end position="227"/>
    </location>
    <ligand>
        <name>Mo-bis(molybdopterin guanine dinucleotide)</name>
        <dbReference type="ChEBI" id="CHEBI:60539"/>
    </ligand>
</feature>
<proteinExistence type="inferred from homology"/>
<dbReference type="KEGG" id="mend:L6E24_05105"/>
<protein>
    <recommendedName>
        <fullName evidence="3">Sulfur carrier protein FdhD</fullName>
    </recommendedName>
</protein>
<comment type="function">
    <text evidence="3">Required for formate dehydrogenase (FDH) activity. Acts as a sulfur carrier protein that transfers sulfur from IscS to the molybdenum cofactor prior to its insertion into FDH.</text>
</comment>
<gene>
    <name evidence="3 4" type="primary">fdhD</name>
    <name evidence="4" type="ORF">L6E24_05105</name>
</gene>
<evidence type="ECO:0000256" key="1">
    <source>
        <dbReference type="ARBA" id="ARBA00022490"/>
    </source>
</evidence>
<dbReference type="PANTHER" id="PTHR30592:SF1">
    <property type="entry name" value="SULFUR CARRIER PROTEIN FDHD"/>
    <property type="match status" value="1"/>
</dbReference>
<dbReference type="PIRSF" id="PIRSF015626">
    <property type="entry name" value="FdhD"/>
    <property type="match status" value="1"/>
</dbReference>
<dbReference type="InterPro" id="IPR003786">
    <property type="entry name" value="FdhD"/>
</dbReference>
<dbReference type="GO" id="GO:0006777">
    <property type="term" value="P:Mo-molybdopterin cofactor biosynthetic process"/>
    <property type="evidence" value="ECO:0007669"/>
    <property type="project" value="UniProtKB-UniRule"/>
</dbReference>
<dbReference type="Proteomes" id="UP001060368">
    <property type="component" value="Chromosome"/>
</dbReference>
<dbReference type="GeneID" id="74307051"/>
<dbReference type="SUPFAM" id="SSF53927">
    <property type="entry name" value="Cytidine deaminase-like"/>
    <property type="match status" value="1"/>
</dbReference>
<dbReference type="PANTHER" id="PTHR30592">
    <property type="entry name" value="FORMATE DEHYDROGENASE"/>
    <property type="match status" value="1"/>
</dbReference>
<organism evidence="4 5">
    <name type="scientific">Methanoplanus endosymbiosus</name>
    <dbReference type="NCBI Taxonomy" id="33865"/>
    <lineage>
        <taxon>Archaea</taxon>
        <taxon>Methanobacteriati</taxon>
        <taxon>Methanobacteriota</taxon>
        <taxon>Stenosarchaea group</taxon>
        <taxon>Methanomicrobia</taxon>
        <taxon>Methanomicrobiales</taxon>
        <taxon>Methanomicrobiaceae</taxon>
        <taxon>Methanoplanus</taxon>
    </lineage>
</organism>
<name>A0A9E7TMP2_9EURY</name>
<comment type="subcellular location">
    <subcellularLocation>
        <location evidence="3">Cytoplasm</location>
    </subcellularLocation>
</comment>
<dbReference type="GO" id="GO:0016783">
    <property type="term" value="F:sulfurtransferase activity"/>
    <property type="evidence" value="ECO:0007669"/>
    <property type="project" value="InterPro"/>
</dbReference>
<evidence type="ECO:0000313" key="4">
    <source>
        <dbReference type="EMBL" id="UUX93496.1"/>
    </source>
</evidence>
<evidence type="ECO:0000256" key="2">
    <source>
        <dbReference type="ARBA" id="ARBA00023150"/>
    </source>
</evidence>
<dbReference type="InterPro" id="IPR016193">
    <property type="entry name" value="Cytidine_deaminase-like"/>
</dbReference>
<sequence length="243" mass="26528">MTVKIIQGILVNNNSVKEVDDLIVTEERVNIYLNNELLSTQVASPENLEELGAGFVISEGISEHIESVKTSGNEIYVEAELKRKLNPITCSSGGTCSDTPFRDVKSELRIKKSDIPKVTDEIVSDLWRQTGGVHYSVLFSEGKKITGFSDIGRHNTIDKVIGYTVLNRIDAGRCYIGSTGRQPSGMVSKLANAGIPVVITKAATTTDGIRVASDNGITLICFARGDRFTVYSHPERIEDLIIP</sequence>
<dbReference type="HAMAP" id="MF_00187">
    <property type="entry name" value="FdhD"/>
    <property type="match status" value="1"/>
</dbReference>
<dbReference type="NCBIfam" id="TIGR00129">
    <property type="entry name" value="fdhD_narQ"/>
    <property type="match status" value="1"/>
</dbReference>